<evidence type="ECO:0000313" key="2">
    <source>
        <dbReference type="EMBL" id="SFD78499.1"/>
    </source>
</evidence>
<dbReference type="InParanoid" id="A0A1I1V6J4"/>
<dbReference type="RefSeq" id="WP_258164880.1">
    <property type="nucleotide sequence ID" value="NZ_AFSL01000065.1"/>
</dbReference>
<proteinExistence type="predicted"/>
<feature type="signal peptide" evidence="1">
    <location>
        <begin position="1"/>
        <end position="19"/>
    </location>
</feature>
<organism evidence="2 3">
    <name type="scientific">Thermophagus xiamenensis</name>
    <dbReference type="NCBI Taxonomy" id="385682"/>
    <lineage>
        <taxon>Bacteria</taxon>
        <taxon>Pseudomonadati</taxon>
        <taxon>Bacteroidota</taxon>
        <taxon>Bacteroidia</taxon>
        <taxon>Marinilabiliales</taxon>
        <taxon>Marinilabiliaceae</taxon>
        <taxon>Thermophagus</taxon>
    </lineage>
</organism>
<protein>
    <submittedName>
        <fullName evidence="2">Uncharacterized protein</fullName>
    </submittedName>
</protein>
<feature type="chain" id="PRO_5010296827" evidence="1">
    <location>
        <begin position="20"/>
        <end position="43"/>
    </location>
</feature>
<evidence type="ECO:0000256" key="1">
    <source>
        <dbReference type="SAM" id="SignalP"/>
    </source>
</evidence>
<keyword evidence="1" id="KW-0732">Signal</keyword>
<dbReference type="PROSITE" id="PS51257">
    <property type="entry name" value="PROKAR_LIPOPROTEIN"/>
    <property type="match status" value="1"/>
</dbReference>
<accession>A0A1I1V6J4</accession>
<dbReference type="AlphaFoldDB" id="A0A1I1V6J4"/>
<name>A0A1I1V6J4_9BACT</name>
<dbReference type="Proteomes" id="UP000181976">
    <property type="component" value="Unassembled WGS sequence"/>
</dbReference>
<keyword evidence="3" id="KW-1185">Reference proteome</keyword>
<reference evidence="2 3" key="1">
    <citation type="submission" date="2016-10" db="EMBL/GenBank/DDBJ databases">
        <authorList>
            <person name="de Groot N.N."/>
        </authorList>
    </citation>
    <scope>NUCLEOTIDE SEQUENCE [LARGE SCALE GENOMIC DNA]</scope>
    <source>
        <strain evidence="2 3">DSM 19012</strain>
    </source>
</reference>
<dbReference type="EMBL" id="FONA01000002">
    <property type="protein sequence ID" value="SFD78499.1"/>
    <property type="molecule type" value="Genomic_DNA"/>
</dbReference>
<evidence type="ECO:0000313" key="3">
    <source>
        <dbReference type="Proteomes" id="UP000181976"/>
    </source>
</evidence>
<sequence>MKKVAIISSVLLLITLALSSCKSVQDCPAYGQESPVGTEEVRA</sequence>
<gene>
    <name evidence="2" type="ORF">SAMN05444380_10251</name>
</gene>